<dbReference type="InterPro" id="IPR024207">
    <property type="entry name" value="CotJB_dom"/>
</dbReference>
<keyword evidence="2" id="KW-0946">Virion</keyword>
<dbReference type="PIRSF" id="PIRSF010606">
    <property type="entry name" value="Spore_coat_CotJB"/>
    <property type="match status" value="1"/>
</dbReference>
<dbReference type="RefSeq" id="WP_162639460.1">
    <property type="nucleotide sequence ID" value="NZ_CP048286.1"/>
</dbReference>
<sequence>MNRNARRGRPDRVNNQLDEQYYSKLLELQQLDFGLVELTLYLDTHPNDLQALQQFNQLAQQRKHCAQQFEMQYGPLMQFGHSFSKYPWQWIETPWPWQV</sequence>
<accession>A0A6C0NWQ6</accession>
<protein>
    <submittedName>
        <fullName evidence="2">Spore coat protein CotJB</fullName>
    </submittedName>
</protein>
<proteinExistence type="predicted"/>
<organism evidence="2 3">
    <name type="scientific">Paenibacillus rhizovicinus</name>
    <dbReference type="NCBI Taxonomy" id="2704463"/>
    <lineage>
        <taxon>Bacteria</taxon>
        <taxon>Bacillati</taxon>
        <taxon>Bacillota</taxon>
        <taxon>Bacilli</taxon>
        <taxon>Bacillales</taxon>
        <taxon>Paenibacillaceae</taxon>
        <taxon>Paenibacillus</taxon>
    </lineage>
</organism>
<name>A0A6C0NWQ6_9BACL</name>
<keyword evidence="2" id="KW-0167">Capsid protein</keyword>
<dbReference type="KEGG" id="prz:GZH47_07135"/>
<evidence type="ECO:0000259" key="1">
    <source>
        <dbReference type="Pfam" id="PF12652"/>
    </source>
</evidence>
<dbReference type="EMBL" id="CP048286">
    <property type="protein sequence ID" value="QHW30650.1"/>
    <property type="molecule type" value="Genomic_DNA"/>
</dbReference>
<dbReference type="Pfam" id="PF12652">
    <property type="entry name" value="CotJB"/>
    <property type="match status" value="1"/>
</dbReference>
<feature type="domain" description="Protein CotJB" evidence="1">
    <location>
        <begin position="25"/>
        <end position="98"/>
    </location>
</feature>
<gene>
    <name evidence="2" type="ORF">GZH47_07135</name>
</gene>
<dbReference type="InterPro" id="IPR016571">
    <property type="entry name" value="Spore_coat_assembly_CotJB"/>
</dbReference>
<reference evidence="2 3" key="1">
    <citation type="submission" date="2020-02" db="EMBL/GenBank/DDBJ databases">
        <title>Paenibacillus sp. nov., isolated from rhizosphere soil of tomato.</title>
        <authorList>
            <person name="Weon H.-Y."/>
            <person name="Lee S.A."/>
        </authorList>
    </citation>
    <scope>NUCLEOTIDE SEQUENCE [LARGE SCALE GENOMIC DNA]</scope>
    <source>
        <strain evidence="2 3">14171R-81</strain>
    </source>
</reference>
<keyword evidence="3" id="KW-1185">Reference proteome</keyword>
<evidence type="ECO:0000313" key="2">
    <source>
        <dbReference type="EMBL" id="QHW30650.1"/>
    </source>
</evidence>
<evidence type="ECO:0000313" key="3">
    <source>
        <dbReference type="Proteomes" id="UP000479114"/>
    </source>
</evidence>
<dbReference type="AlphaFoldDB" id="A0A6C0NWQ6"/>
<dbReference type="Proteomes" id="UP000479114">
    <property type="component" value="Chromosome"/>
</dbReference>